<dbReference type="EMBL" id="JAIFRP010000026">
    <property type="protein sequence ID" value="KAK2584231.1"/>
    <property type="molecule type" value="Genomic_DNA"/>
</dbReference>
<gene>
    <name evidence="1" type="ORF">KPH14_006646</name>
</gene>
<keyword evidence="2" id="KW-1185">Reference proteome</keyword>
<protein>
    <submittedName>
        <fullName evidence="1">Uncharacterized protein</fullName>
    </submittedName>
</protein>
<dbReference type="Proteomes" id="UP001258017">
    <property type="component" value="Unassembled WGS sequence"/>
</dbReference>
<reference evidence="1" key="2">
    <citation type="journal article" date="2023" name="Commun. Biol.">
        <title>Intrasexual cuticular hydrocarbon dimorphism in a wasp sheds light on hydrocarbon biosynthesis genes in Hymenoptera.</title>
        <authorList>
            <person name="Moris V.C."/>
            <person name="Podsiadlowski L."/>
            <person name="Martin S."/>
            <person name="Oeyen J.P."/>
            <person name="Donath A."/>
            <person name="Petersen M."/>
            <person name="Wilbrandt J."/>
            <person name="Misof B."/>
            <person name="Liedtke D."/>
            <person name="Thamm M."/>
            <person name="Scheiner R."/>
            <person name="Schmitt T."/>
            <person name="Niehuis O."/>
        </authorList>
    </citation>
    <scope>NUCLEOTIDE SEQUENCE</scope>
    <source>
        <strain evidence="1">GBR_01_08_01A</strain>
    </source>
</reference>
<sequence length="91" mass="10560">MDVIRNTCACKGTCNDFMGFMIFLEKNCIYKDVFDEGHPFPTPFYLAYKMLIKAFLFLPSNIWSEGTSAKEVILTKANWCTKKTIFRIDNL</sequence>
<organism evidence="1 2">
    <name type="scientific">Odynerus spinipes</name>
    <dbReference type="NCBI Taxonomy" id="1348599"/>
    <lineage>
        <taxon>Eukaryota</taxon>
        <taxon>Metazoa</taxon>
        <taxon>Ecdysozoa</taxon>
        <taxon>Arthropoda</taxon>
        <taxon>Hexapoda</taxon>
        <taxon>Insecta</taxon>
        <taxon>Pterygota</taxon>
        <taxon>Neoptera</taxon>
        <taxon>Endopterygota</taxon>
        <taxon>Hymenoptera</taxon>
        <taxon>Apocrita</taxon>
        <taxon>Aculeata</taxon>
        <taxon>Vespoidea</taxon>
        <taxon>Vespidae</taxon>
        <taxon>Eumeninae</taxon>
        <taxon>Odynerus</taxon>
    </lineage>
</organism>
<evidence type="ECO:0000313" key="1">
    <source>
        <dbReference type="EMBL" id="KAK2584231.1"/>
    </source>
</evidence>
<reference evidence="1" key="1">
    <citation type="submission" date="2021-08" db="EMBL/GenBank/DDBJ databases">
        <authorList>
            <person name="Misof B."/>
            <person name="Oliver O."/>
            <person name="Podsiadlowski L."/>
            <person name="Donath A."/>
            <person name="Peters R."/>
            <person name="Mayer C."/>
            <person name="Rust J."/>
            <person name="Gunkel S."/>
            <person name="Lesny P."/>
            <person name="Martin S."/>
            <person name="Oeyen J.P."/>
            <person name="Petersen M."/>
            <person name="Panagiotis P."/>
            <person name="Wilbrandt J."/>
            <person name="Tanja T."/>
        </authorList>
    </citation>
    <scope>NUCLEOTIDE SEQUENCE</scope>
    <source>
        <strain evidence="1">GBR_01_08_01A</strain>
        <tissue evidence="1">Thorax + abdomen</tissue>
    </source>
</reference>
<accession>A0AAD9RR09</accession>
<name>A0AAD9RR09_9HYME</name>
<proteinExistence type="predicted"/>
<dbReference type="AlphaFoldDB" id="A0AAD9RR09"/>
<comment type="caution">
    <text evidence="1">The sequence shown here is derived from an EMBL/GenBank/DDBJ whole genome shotgun (WGS) entry which is preliminary data.</text>
</comment>
<evidence type="ECO:0000313" key="2">
    <source>
        <dbReference type="Proteomes" id="UP001258017"/>
    </source>
</evidence>